<evidence type="ECO:0000313" key="3">
    <source>
        <dbReference type="Proteomes" id="UP000054166"/>
    </source>
</evidence>
<dbReference type="AlphaFoldDB" id="A0A0C3FPX0"/>
<dbReference type="EMBL" id="KN833000">
    <property type="protein sequence ID" value="KIM81226.1"/>
    <property type="molecule type" value="Genomic_DNA"/>
</dbReference>
<proteinExistence type="predicted"/>
<dbReference type="InterPro" id="IPR032675">
    <property type="entry name" value="LRR_dom_sf"/>
</dbReference>
<dbReference type="OrthoDB" id="2886770at2759"/>
<dbReference type="PANTHER" id="PTHR38926">
    <property type="entry name" value="F-BOX DOMAIN CONTAINING PROTEIN, EXPRESSED"/>
    <property type="match status" value="1"/>
</dbReference>
<dbReference type="Proteomes" id="UP000054166">
    <property type="component" value="Unassembled WGS sequence"/>
</dbReference>
<dbReference type="Gene3D" id="3.80.10.10">
    <property type="entry name" value="Ribonuclease Inhibitor"/>
    <property type="match status" value="1"/>
</dbReference>
<dbReference type="PANTHER" id="PTHR38926:SF72">
    <property type="entry name" value="IM:7136021-RELATED"/>
    <property type="match status" value="1"/>
</dbReference>
<keyword evidence="1" id="KW-0175">Coiled coil</keyword>
<feature type="coiled-coil region" evidence="1">
    <location>
        <begin position="22"/>
        <end position="56"/>
    </location>
</feature>
<sequence length="492" mass="56291">MLSDQATKLSNTSEGFSVHNAITDAQNTLAQIDAEIARLQAKRNSTSLRLRKLKAMASPIRRIPVEVIAHIFCCSLPDKPDLRVSRSPLVLGRVCGDWRKIALSTPRLWSSLHLEFWLKRSTPFTIIAIETWFSRSHDCPLTLAVHGTDLAPPLAQCLAKFSERWQHLDLDTPASSLAYLSAIRNRLPRLQSLNLRLCLDDNDVTQVVDTFENAPQLRAVVLPHHTKHSLFQLPWHQLTKLIVSGIAIEDVLSALHCCPNLVELGVVEPALFDDDSLLEDYTFPKRPIVSLPQLQKLDISITVQTAEFFDHLLLPALHDLSMISSLITGEWPQSEFMSLLFRSSCNLTRLTFHDLEIGAGELLEILEHTPLLVELDFITYCFARDDNLMKKLIYDTNSDEEHPCLIRKLEVLTFRNDLFNDLSFVWDLVNSRWFPDESDSEPEPRNNFEGPSCLRKVRLHVWKNKVEEFENTIMPLLAEFRDEGLDIEFMKR</sequence>
<name>A0A0C3FPX0_PILCF</name>
<evidence type="ECO:0000313" key="2">
    <source>
        <dbReference type="EMBL" id="KIM81226.1"/>
    </source>
</evidence>
<protein>
    <submittedName>
        <fullName evidence="2">Uncharacterized protein</fullName>
    </submittedName>
</protein>
<reference evidence="2 3" key="1">
    <citation type="submission" date="2014-04" db="EMBL/GenBank/DDBJ databases">
        <authorList>
            <consortium name="DOE Joint Genome Institute"/>
            <person name="Kuo A."/>
            <person name="Tarkka M."/>
            <person name="Buscot F."/>
            <person name="Kohler A."/>
            <person name="Nagy L.G."/>
            <person name="Floudas D."/>
            <person name="Copeland A."/>
            <person name="Barry K.W."/>
            <person name="Cichocki N."/>
            <person name="Veneault-Fourrey C."/>
            <person name="LaButti K."/>
            <person name="Lindquist E.A."/>
            <person name="Lipzen A."/>
            <person name="Lundell T."/>
            <person name="Morin E."/>
            <person name="Murat C."/>
            <person name="Sun H."/>
            <person name="Tunlid A."/>
            <person name="Henrissat B."/>
            <person name="Grigoriev I.V."/>
            <person name="Hibbett D.S."/>
            <person name="Martin F."/>
            <person name="Nordberg H.P."/>
            <person name="Cantor M.N."/>
            <person name="Hua S.X."/>
        </authorList>
    </citation>
    <scope>NUCLEOTIDE SEQUENCE [LARGE SCALE GENOMIC DNA]</scope>
    <source>
        <strain evidence="2 3">F 1598</strain>
    </source>
</reference>
<accession>A0A0C3FPX0</accession>
<dbReference type="InParanoid" id="A0A0C3FPX0"/>
<dbReference type="HOGENOM" id="CLU_018544_12_2_1"/>
<gene>
    <name evidence="2" type="ORF">PILCRDRAFT_821679</name>
</gene>
<organism evidence="2 3">
    <name type="scientific">Piloderma croceum (strain F 1598)</name>
    <dbReference type="NCBI Taxonomy" id="765440"/>
    <lineage>
        <taxon>Eukaryota</taxon>
        <taxon>Fungi</taxon>
        <taxon>Dikarya</taxon>
        <taxon>Basidiomycota</taxon>
        <taxon>Agaricomycotina</taxon>
        <taxon>Agaricomycetes</taxon>
        <taxon>Agaricomycetidae</taxon>
        <taxon>Atheliales</taxon>
        <taxon>Atheliaceae</taxon>
        <taxon>Piloderma</taxon>
    </lineage>
</organism>
<dbReference type="STRING" id="765440.A0A0C3FPX0"/>
<reference evidence="3" key="2">
    <citation type="submission" date="2015-01" db="EMBL/GenBank/DDBJ databases">
        <title>Evolutionary Origins and Diversification of the Mycorrhizal Mutualists.</title>
        <authorList>
            <consortium name="DOE Joint Genome Institute"/>
            <consortium name="Mycorrhizal Genomics Consortium"/>
            <person name="Kohler A."/>
            <person name="Kuo A."/>
            <person name="Nagy L.G."/>
            <person name="Floudas D."/>
            <person name="Copeland A."/>
            <person name="Barry K.W."/>
            <person name="Cichocki N."/>
            <person name="Veneault-Fourrey C."/>
            <person name="LaButti K."/>
            <person name="Lindquist E.A."/>
            <person name="Lipzen A."/>
            <person name="Lundell T."/>
            <person name="Morin E."/>
            <person name="Murat C."/>
            <person name="Riley R."/>
            <person name="Ohm R."/>
            <person name="Sun H."/>
            <person name="Tunlid A."/>
            <person name="Henrissat B."/>
            <person name="Grigoriev I.V."/>
            <person name="Hibbett D.S."/>
            <person name="Martin F."/>
        </authorList>
    </citation>
    <scope>NUCLEOTIDE SEQUENCE [LARGE SCALE GENOMIC DNA]</scope>
    <source>
        <strain evidence="3">F 1598</strain>
    </source>
</reference>
<dbReference type="SUPFAM" id="SSF52047">
    <property type="entry name" value="RNI-like"/>
    <property type="match status" value="1"/>
</dbReference>
<keyword evidence="3" id="KW-1185">Reference proteome</keyword>
<evidence type="ECO:0000256" key="1">
    <source>
        <dbReference type="SAM" id="Coils"/>
    </source>
</evidence>